<dbReference type="PANTHER" id="PTHR39664">
    <property type="match status" value="1"/>
</dbReference>
<dbReference type="CDD" id="cd18683">
    <property type="entry name" value="PIN_VapC-like"/>
    <property type="match status" value="1"/>
</dbReference>
<organism evidence="7">
    <name type="scientific">Caulobacter sp. (strain K31)</name>
    <dbReference type="NCBI Taxonomy" id="366602"/>
    <lineage>
        <taxon>Bacteria</taxon>
        <taxon>Pseudomonadati</taxon>
        <taxon>Pseudomonadota</taxon>
        <taxon>Alphaproteobacteria</taxon>
        <taxon>Caulobacterales</taxon>
        <taxon>Caulobacteraceae</taxon>
        <taxon>Caulobacter</taxon>
    </lineage>
</organism>
<evidence type="ECO:0000256" key="3">
    <source>
        <dbReference type="ARBA" id="ARBA00022723"/>
    </source>
</evidence>
<comment type="function">
    <text evidence="5">Toxic component of a toxin-antitoxin (TA) system. An RNase.</text>
</comment>
<keyword evidence="5" id="KW-0800">Toxin</keyword>
<name>B0T0S1_CAUSK</name>
<evidence type="ECO:0000259" key="6">
    <source>
        <dbReference type="Pfam" id="PF01850"/>
    </source>
</evidence>
<dbReference type="eggNOG" id="COG5611">
    <property type="taxonomic scope" value="Bacteria"/>
</dbReference>
<keyword evidence="5" id="KW-0460">Magnesium</keyword>
<dbReference type="HOGENOM" id="CLU_121449_0_0_5"/>
<comment type="cofactor">
    <cofactor evidence="5">
        <name>Mg(2+)</name>
        <dbReference type="ChEBI" id="CHEBI:18420"/>
    </cofactor>
</comment>
<dbReference type="STRING" id="366602.Caul_3023"/>
<keyword evidence="4 5" id="KW-0378">Hydrolase</keyword>
<dbReference type="EMBL" id="CP000927">
    <property type="protein sequence ID" value="ABZ72150.1"/>
    <property type="molecule type" value="Genomic_DNA"/>
</dbReference>
<sequence length="128" mass="14210">MRVALDTNIVVRFLTFDDEQQALAARRLMEDADEIVISTIVLCETAWALTSGYRYPALVLADALRLLIDMQGVEVDRPVAEAGLKMLRDGGDFADGCILFEAERSKCERLATFDKGLIKMSQGRASRP</sequence>
<keyword evidence="2 5" id="KW-0540">Nuclease</keyword>
<dbReference type="GO" id="GO:0000287">
    <property type="term" value="F:magnesium ion binding"/>
    <property type="evidence" value="ECO:0007669"/>
    <property type="project" value="UniProtKB-UniRule"/>
</dbReference>
<accession>B0T0S1</accession>
<dbReference type="GO" id="GO:0004540">
    <property type="term" value="F:RNA nuclease activity"/>
    <property type="evidence" value="ECO:0007669"/>
    <property type="project" value="InterPro"/>
</dbReference>
<dbReference type="OrthoDB" id="6637310at2"/>
<evidence type="ECO:0000256" key="2">
    <source>
        <dbReference type="ARBA" id="ARBA00022722"/>
    </source>
</evidence>
<dbReference type="GO" id="GO:0090729">
    <property type="term" value="F:toxin activity"/>
    <property type="evidence" value="ECO:0007669"/>
    <property type="project" value="UniProtKB-KW"/>
</dbReference>
<proteinExistence type="inferred from homology"/>
<dbReference type="AlphaFoldDB" id="B0T0S1"/>
<evidence type="ECO:0000313" key="7">
    <source>
        <dbReference type="EMBL" id="ABZ72150.1"/>
    </source>
</evidence>
<evidence type="ECO:0000256" key="5">
    <source>
        <dbReference type="HAMAP-Rule" id="MF_00265"/>
    </source>
</evidence>
<comment type="similarity">
    <text evidence="5">Belongs to the PINc/VapC protein family.</text>
</comment>
<dbReference type="KEGG" id="cak:Caul_3023"/>
<protein>
    <recommendedName>
        <fullName evidence="5">Ribonuclease VapC</fullName>
        <shortName evidence="5">RNase VapC</shortName>
        <ecNumber evidence="5">3.1.-.-</ecNumber>
    </recommendedName>
    <alternativeName>
        <fullName evidence="5">Toxin VapC</fullName>
    </alternativeName>
</protein>
<dbReference type="InterPro" id="IPR002716">
    <property type="entry name" value="PIN_dom"/>
</dbReference>
<feature type="binding site" evidence="5">
    <location>
        <position position="6"/>
    </location>
    <ligand>
        <name>Mg(2+)</name>
        <dbReference type="ChEBI" id="CHEBI:18420"/>
    </ligand>
</feature>
<dbReference type="Gene3D" id="3.40.50.1010">
    <property type="entry name" value="5'-nuclease"/>
    <property type="match status" value="1"/>
</dbReference>
<dbReference type="InterPro" id="IPR022907">
    <property type="entry name" value="VapC_family"/>
</dbReference>
<keyword evidence="1 5" id="KW-1277">Toxin-antitoxin system</keyword>
<feature type="domain" description="PIN" evidence="6">
    <location>
        <begin position="4"/>
        <end position="120"/>
    </location>
</feature>
<dbReference type="GO" id="GO:0016787">
    <property type="term" value="F:hydrolase activity"/>
    <property type="evidence" value="ECO:0007669"/>
    <property type="project" value="UniProtKB-KW"/>
</dbReference>
<dbReference type="SUPFAM" id="SSF88723">
    <property type="entry name" value="PIN domain-like"/>
    <property type="match status" value="1"/>
</dbReference>
<keyword evidence="3 5" id="KW-0479">Metal-binding</keyword>
<dbReference type="PANTHER" id="PTHR39664:SF2">
    <property type="entry name" value="NUCLEIC ACID-BINDING PROTEIN, CONTAINING PIN DOMAIN-RELATED"/>
    <property type="match status" value="1"/>
</dbReference>
<feature type="binding site" evidence="5">
    <location>
        <position position="95"/>
    </location>
    <ligand>
        <name>Mg(2+)</name>
        <dbReference type="ChEBI" id="CHEBI:18420"/>
    </ligand>
</feature>
<evidence type="ECO:0000256" key="4">
    <source>
        <dbReference type="ARBA" id="ARBA00022801"/>
    </source>
</evidence>
<dbReference type="EC" id="3.1.-.-" evidence="5"/>
<reference evidence="7" key="1">
    <citation type="submission" date="2008-01" db="EMBL/GenBank/DDBJ databases">
        <title>Complete sequence of chromosome of Caulobacter sp. K31.</title>
        <authorList>
            <consortium name="US DOE Joint Genome Institute"/>
            <person name="Copeland A."/>
            <person name="Lucas S."/>
            <person name="Lapidus A."/>
            <person name="Barry K."/>
            <person name="Glavina del Rio T."/>
            <person name="Dalin E."/>
            <person name="Tice H."/>
            <person name="Pitluck S."/>
            <person name="Bruce D."/>
            <person name="Goodwin L."/>
            <person name="Thompson L.S."/>
            <person name="Brettin T."/>
            <person name="Detter J.C."/>
            <person name="Han C."/>
            <person name="Schmutz J."/>
            <person name="Larimer F."/>
            <person name="Land M."/>
            <person name="Hauser L."/>
            <person name="Kyrpides N."/>
            <person name="Kim E."/>
            <person name="Stephens C."/>
            <person name="Richardson P."/>
        </authorList>
    </citation>
    <scope>NUCLEOTIDE SEQUENCE [LARGE SCALE GENOMIC DNA]</scope>
    <source>
        <strain evidence="7">K31</strain>
    </source>
</reference>
<dbReference type="Pfam" id="PF01850">
    <property type="entry name" value="PIN"/>
    <property type="match status" value="1"/>
</dbReference>
<gene>
    <name evidence="5" type="primary">vapC</name>
    <name evidence="7" type="ordered locus">Caul_3023</name>
</gene>
<dbReference type="HAMAP" id="MF_00265">
    <property type="entry name" value="VapC_Nob1"/>
    <property type="match status" value="1"/>
</dbReference>
<evidence type="ECO:0000256" key="1">
    <source>
        <dbReference type="ARBA" id="ARBA00022649"/>
    </source>
</evidence>
<dbReference type="InterPro" id="IPR029060">
    <property type="entry name" value="PIN-like_dom_sf"/>
</dbReference>